<dbReference type="GO" id="GO:0005886">
    <property type="term" value="C:plasma membrane"/>
    <property type="evidence" value="ECO:0007669"/>
    <property type="project" value="UniProtKB-SubCell"/>
</dbReference>
<keyword evidence="6 10" id="KW-1133">Transmembrane helix</keyword>
<evidence type="ECO:0000256" key="1">
    <source>
        <dbReference type="ARBA" id="ARBA00004651"/>
    </source>
</evidence>
<feature type="transmembrane region" description="Helical" evidence="10">
    <location>
        <begin position="472"/>
        <end position="496"/>
    </location>
</feature>
<dbReference type="PANTHER" id="PTHR47019">
    <property type="entry name" value="LIPID II FLIPPASE MURJ"/>
    <property type="match status" value="1"/>
</dbReference>
<protein>
    <submittedName>
        <fullName evidence="11">Murein biosynthesis integral membrane protein MurJ</fullName>
    </submittedName>
</protein>
<keyword evidence="7 10" id="KW-0472">Membrane</keyword>
<feature type="transmembrane region" description="Helical" evidence="10">
    <location>
        <begin position="161"/>
        <end position="179"/>
    </location>
</feature>
<keyword evidence="12" id="KW-1185">Reference proteome</keyword>
<dbReference type="GO" id="GO:0009252">
    <property type="term" value="P:peptidoglycan biosynthetic process"/>
    <property type="evidence" value="ECO:0007669"/>
    <property type="project" value="UniProtKB-KW"/>
</dbReference>
<evidence type="ECO:0000256" key="7">
    <source>
        <dbReference type="ARBA" id="ARBA00023136"/>
    </source>
</evidence>
<evidence type="ECO:0000256" key="6">
    <source>
        <dbReference type="ARBA" id="ARBA00022989"/>
    </source>
</evidence>
<evidence type="ECO:0000256" key="9">
    <source>
        <dbReference type="ARBA" id="ARBA00061532"/>
    </source>
</evidence>
<dbReference type="PRINTS" id="PR01806">
    <property type="entry name" value="VIRFACTRMVIN"/>
</dbReference>
<dbReference type="GO" id="GO:0015648">
    <property type="term" value="F:lipid-linked peptidoglycan transporter activity"/>
    <property type="evidence" value="ECO:0007669"/>
    <property type="project" value="TreeGrafter"/>
</dbReference>
<evidence type="ECO:0000256" key="10">
    <source>
        <dbReference type="SAM" id="Phobius"/>
    </source>
</evidence>
<dbReference type="InterPro" id="IPR004268">
    <property type="entry name" value="MurJ"/>
</dbReference>
<comment type="caution">
    <text evidence="11">The sequence shown here is derived from an EMBL/GenBank/DDBJ whole genome shotgun (WGS) entry which is preliminary data.</text>
</comment>
<dbReference type="InterPro" id="IPR051050">
    <property type="entry name" value="Lipid_II_flippase_MurJ/MviN"/>
</dbReference>
<feature type="transmembrane region" description="Helical" evidence="10">
    <location>
        <begin position="260"/>
        <end position="279"/>
    </location>
</feature>
<evidence type="ECO:0000256" key="2">
    <source>
        <dbReference type="ARBA" id="ARBA00022475"/>
    </source>
</evidence>
<gene>
    <name evidence="11" type="ORF">EV692_0816</name>
</gene>
<keyword evidence="2" id="KW-1003">Cell membrane</keyword>
<feature type="transmembrane region" description="Helical" evidence="10">
    <location>
        <begin position="185"/>
        <end position="208"/>
    </location>
</feature>
<proteinExistence type="inferred from homology"/>
<evidence type="ECO:0000256" key="8">
    <source>
        <dbReference type="ARBA" id="ARBA00060041"/>
    </source>
</evidence>
<organism evidence="11 12">
    <name type="scientific">Lonepinella koalarum</name>
    <dbReference type="NCBI Taxonomy" id="53417"/>
    <lineage>
        <taxon>Bacteria</taxon>
        <taxon>Pseudomonadati</taxon>
        <taxon>Pseudomonadota</taxon>
        <taxon>Gammaproteobacteria</taxon>
        <taxon>Pasteurellales</taxon>
        <taxon>Pasteurellaceae</taxon>
        <taxon>Lonepinella</taxon>
    </lineage>
</organism>
<keyword evidence="4" id="KW-0133">Cell shape</keyword>
<dbReference type="GO" id="GO:0008360">
    <property type="term" value="P:regulation of cell shape"/>
    <property type="evidence" value="ECO:0007669"/>
    <property type="project" value="UniProtKB-KW"/>
</dbReference>
<evidence type="ECO:0000256" key="4">
    <source>
        <dbReference type="ARBA" id="ARBA00022960"/>
    </source>
</evidence>
<evidence type="ECO:0000256" key="3">
    <source>
        <dbReference type="ARBA" id="ARBA00022692"/>
    </source>
</evidence>
<evidence type="ECO:0000313" key="11">
    <source>
        <dbReference type="EMBL" id="TCK70537.1"/>
    </source>
</evidence>
<keyword evidence="5" id="KW-0573">Peptidoglycan synthesis</keyword>
<feature type="transmembrane region" description="Helical" evidence="10">
    <location>
        <begin position="401"/>
        <end position="422"/>
    </location>
</feature>
<accession>A0A4R1L0M7</accession>
<feature type="transmembrane region" description="Helical" evidence="10">
    <location>
        <begin position="7"/>
        <end position="26"/>
    </location>
</feature>
<feature type="transmembrane region" description="Helical" evidence="10">
    <location>
        <begin position="299"/>
        <end position="326"/>
    </location>
</feature>
<feature type="transmembrane region" description="Helical" evidence="10">
    <location>
        <begin position="88"/>
        <end position="110"/>
    </location>
</feature>
<evidence type="ECO:0000256" key="5">
    <source>
        <dbReference type="ARBA" id="ARBA00022984"/>
    </source>
</evidence>
<feature type="transmembrane region" description="Helical" evidence="10">
    <location>
        <begin position="130"/>
        <end position="149"/>
    </location>
</feature>
<reference evidence="11 12" key="1">
    <citation type="submission" date="2019-03" db="EMBL/GenBank/DDBJ databases">
        <title>Genomic Encyclopedia of Type Strains, Phase IV (KMG-IV): sequencing the most valuable type-strain genomes for metagenomic binning, comparative biology and taxonomic classification.</title>
        <authorList>
            <person name="Goeker M."/>
        </authorList>
    </citation>
    <scope>NUCLEOTIDE SEQUENCE [LARGE SCALE GENOMIC DNA]</scope>
    <source>
        <strain evidence="11 12">DSM 10053</strain>
    </source>
</reference>
<feature type="transmembrane region" description="Helical" evidence="10">
    <location>
        <begin position="434"/>
        <end position="452"/>
    </location>
</feature>
<dbReference type="PANTHER" id="PTHR47019:SF1">
    <property type="entry name" value="LIPID II FLIPPASE MURJ"/>
    <property type="match status" value="1"/>
</dbReference>
<comment type="similarity">
    <text evidence="9">Belongs to the MurJ/MviN family.</text>
</comment>
<sequence>MAKKGIIYSVLTIFSVSIFSKIIGFFREMALANYFGTSLSIDMYYFSYGVFFALSSIVGASIGLGYISTHGRNKKLFGEKWLDKSFESFNYTLCISLLISVLFFVFSKSVASMVAGNYSLEELSILSDYIKINSLAFFFQSLSFFLISILNAEKRFGIGELAGVVYSIVVLSTLFLFYHQYGIDAIIYSFLISSIVTFITLYGVVYGYKYKITSVNFKTNSIISLSTLVGSSMIYIGQIYDRTIATNLSEGSLSALNYSGNIHSLVNTFLIISVVNVIYSEFVSIDKDRDDFLHKINALFNNSISVFIVILLPVSLFLFAFSQYIVSIVFERGAFNNESVVMTSDVFKMYVIGTVFFAINNLSVRLFYSLNDRKLPIITGIAFLLLNMLICYVFSNYWGVSGISLAVSITGICSTIVLISFLASKYRIFLESRVYVDVVKVSIFCLLAYLILDYTMQCIELDGIGKIQTSAYLAIMFMIYIASYLLYCLVLNVSVVRNFARGLIR</sequence>
<dbReference type="GO" id="GO:0034204">
    <property type="term" value="P:lipid translocation"/>
    <property type="evidence" value="ECO:0007669"/>
    <property type="project" value="TreeGrafter"/>
</dbReference>
<feature type="transmembrane region" description="Helical" evidence="10">
    <location>
        <begin position="220"/>
        <end position="240"/>
    </location>
</feature>
<feature type="transmembrane region" description="Helical" evidence="10">
    <location>
        <begin position="46"/>
        <end position="67"/>
    </location>
</feature>
<comment type="function">
    <text evidence="8">Involved in peptidoglycan biosynthesis. Transports lipid-linked peptidoglycan precursors from the inner to the outer leaflet of the cytoplasmic membrane.</text>
</comment>
<dbReference type="AlphaFoldDB" id="A0A4R1L0M7"/>
<feature type="transmembrane region" description="Helical" evidence="10">
    <location>
        <begin position="346"/>
        <end position="368"/>
    </location>
</feature>
<comment type="subcellular location">
    <subcellularLocation>
        <location evidence="1">Cell membrane</location>
        <topology evidence="1">Multi-pass membrane protein</topology>
    </subcellularLocation>
</comment>
<dbReference type="EMBL" id="SMGJ01000002">
    <property type="protein sequence ID" value="TCK70537.1"/>
    <property type="molecule type" value="Genomic_DNA"/>
</dbReference>
<evidence type="ECO:0000313" key="12">
    <source>
        <dbReference type="Proteomes" id="UP000295496"/>
    </source>
</evidence>
<keyword evidence="3 10" id="KW-0812">Transmembrane</keyword>
<name>A0A4R1L0M7_9PAST</name>
<dbReference type="Proteomes" id="UP000295496">
    <property type="component" value="Unassembled WGS sequence"/>
</dbReference>
<feature type="transmembrane region" description="Helical" evidence="10">
    <location>
        <begin position="375"/>
        <end position="395"/>
    </location>
</feature>
<dbReference type="Pfam" id="PF03023">
    <property type="entry name" value="MurJ"/>
    <property type="match status" value="1"/>
</dbReference>